<gene>
    <name evidence="2" type="primary">gldN</name>
    <name evidence="2" type="ORF">RCZ15_01310</name>
    <name evidence="3" type="ORF">RCZ16_19770</name>
</gene>
<dbReference type="InterPro" id="IPR019847">
    <property type="entry name" value="Gliding_motility_assoc_GldN"/>
</dbReference>
<feature type="signal peptide" evidence="1">
    <location>
        <begin position="1"/>
        <end position="25"/>
    </location>
</feature>
<dbReference type="Pfam" id="PF19841">
    <property type="entry name" value="GldN"/>
    <property type="match status" value="1"/>
</dbReference>
<organism evidence="2 4">
    <name type="scientific">Capnocytophaga catalasegens</name>
    <dbReference type="NCBI Taxonomy" id="1004260"/>
    <lineage>
        <taxon>Bacteria</taxon>
        <taxon>Pseudomonadati</taxon>
        <taxon>Bacteroidota</taxon>
        <taxon>Flavobacteriia</taxon>
        <taxon>Flavobacteriales</taxon>
        <taxon>Flavobacteriaceae</taxon>
        <taxon>Capnocytophaga</taxon>
    </lineage>
</organism>
<dbReference type="EMBL" id="BQKB01000045">
    <property type="protein sequence ID" value="GJM53661.1"/>
    <property type="molecule type" value="Genomic_DNA"/>
</dbReference>
<dbReference type="RefSeq" id="WP_264847444.1">
    <property type="nucleotide sequence ID" value="NZ_BPMA01000057.1"/>
</dbReference>
<name>A0AAV5ASD6_9FLAO</name>
<dbReference type="EMBL" id="BQKA01000003">
    <property type="protein sequence ID" value="GJM49155.1"/>
    <property type="molecule type" value="Genomic_DNA"/>
</dbReference>
<feature type="chain" id="PRO_5043405622" evidence="1">
    <location>
        <begin position="26"/>
        <end position="300"/>
    </location>
</feature>
<protein>
    <submittedName>
        <fullName evidence="2">Gliding motility protein GldO</fullName>
    </submittedName>
</protein>
<dbReference type="Proteomes" id="UP001207736">
    <property type="component" value="Unassembled WGS sequence"/>
</dbReference>
<sequence>MSKRNNIGFVIALLLLLSQSTFAQANLLNAKTPSEIGRKSEAQIESDNDNPLPYVYVDDRDIMWSTTTWEIIDLDERVNFPLLFPIDTIDIGADRRSLYDVLLRAMKEGRLKETYVDSYFTEKRTYDDLKFSLSKADTLDAGYELLNSGEMLPPEYIVRTDITAGDIVQYRIKGLWYFDKRQGELKYRLLGLAPVAPDVSVLGTDDSESNLVELFWVWFPAARDILHNAKVFNAKNSARPLSFDHLLNSRRFTAVIYKEDNAYGDRAIKSYIPDNALYQLLEADRIKERIRDREQDMWAY</sequence>
<evidence type="ECO:0000256" key="1">
    <source>
        <dbReference type="SAM" id="SignalP"/>
    </source>
</evidence>
<dbReference type="AlphaFoldDB" id="A0AAV5ASD6"/>
<reference evidence="2 5" key="1">
    <citation type="submission" date="2021-11" db="EMBL/GenBank/DDBJ databases">
        <title>Draft genome sequence of Capnocytophaga sp. strain KC07075 isolated from cat oral cavity.</title>
        <authorList>
            <person name="Suzuki M."/>
            <person name="Imaoka K."/>
            <person name="Kimura M."/>
            <person name="Morikawa S."/>
            <person name="Maeda K."/>
        </authorList>
    </citation>
    <scope>NUCLEOTIDE SEQUENCE</scope>
    <source>
        <strain evidence="2">KC07075</strain>
        <strain evidence="3 5">KC07079</strain>
    </source>
</reference>
<evidence type="ECO:0000313" key="5">
    <source>
        <dbReference type="Proteomes" id="UP001208692"/>
    </source>
</evidence>
<comment type="caution">
    <text evidence="2">The sequence shown here is derived from an EMBL/GenBank/DDBJ whole genome shotgun (WGS) entry which is preliminary data.</text>
</comment>
<keyword evidence="5" id="KW-1185">Reference proteome</keyword>
<keyword evidence="1" id="KW-0732">Signal</keyword>
<accession>A0AAV5ASD6</accession>
<proteinExistence type="predicted"/>
<dbReference type="NCBIfam" id="TIGR03523">
    <property type="entry name" value="GldN"/>
    <property type="match status" value="1"/>
</dbReference>
<dbReference type="Proteomes" id="UP001208692">
    <property type="component" value="Unassembled WGS sequence"/>
</dbReference>
<evidence type="ECO:0000313" key="4">
    <source>
        <dbReference type="Proteomes" id="UP001207736"/>
    </source>
</evidence>
<evidence type="ECO:0000313" key="3">
    <source>
        <dbReference type="EMBL" id="GJM53661.1"/>
    </source>
</evidence>
<evidence type="ECO:0000313" key="2">
    <source>
        <dbReference type="EMBL" id="GJM49155.1"/>
    </source>
</evidence>